<keyword evidence="2 3" id="KW-0732">Signal</keyword>
<reference evidence="5 6" key="1">
    <citation type="journal article" date="2019" name="Sci. Rep.">
        <title>A high-quality genome of Eragrostis curvula grass provides insights into Poaceae evolution and supports new strategies to enhance forage quality.</title>
        <authorList>
            <person name="Carballo J."/>
            <person name="Santos B.A.C.M."/>
            <person name="Zappacosta D."/>
            <person name="Garbus I."/>
            <person name="Selva J.P."/>
            <person name="Gallo C.A."/>
            <person name="Diaz A."/>
            <person name="Albertini E."/>
            <person name="Caccamo M."/>
            <person name="Echenique V."/>
        </authorList>
    </citation>
    <scope>NUCLEOTIDE SEQUENCE [LARGE SCALE GENOMIC DNA]</scope>
    <source>
        <strain evidence="6">cv. Victoria</strain>
        <tissue evidence="5">Leaf</tissue>
    </source>
</reference>
<dbReference type="OrthoDB" id="667709at2759"/>
<dbReference type="Gramene" id="TVU43464">
    <property type="protein sequence ID" value="TVU43464"/>
    <property type="gene ID" value="EJB05_09939"/>
</dbReference>
<evidence type="ECO:0000256" key="2">
    <source>
        <dbReference type="ARBA" id="ARBA00022729"/>
    </source>
</evidence>
<dbReference type="EMBL" id="RWGY01000005">
    <property type="protein sequence ID" value="TVU43464.1"/>
    <property type="molecule type" value="Genomic_DNA"/>
</dbReference>
<protein>
    <recommendedName>
        <fullName evidence="4">Wall-associated receptor kinase galacturonan-binding domain-containing protein</fullName>
    </recommendedName>
</protein>
<feature type="domain" description="Wall-associated receptor kinase galacturonan-binding" evidence="4">
    <location>
        <begin position="34"/>
        <end position="93"/>
    </location>
</feature>
<sequence length="308" mass="33045">MALSSAAALVTATTLLLQLSAAAAPPAPIGLPGCNTTCGNLSVPYPFGIQPGCYREGFNLTCDTTSHGSPRLLLGDGSLRVVDIFIQNATVRVLHDGSMIKGADNVTSAGLSLTFAPMFAGGHYIMSAKGNELVLFGCDLLATLVAGNIRADSTDDPRVTGCVSFCPPFDAPLNINGHYCNGLDCCQVSFLFTDKGKMLKELHLRQLDSRNAFFGKPQDMPVSVFLAEEGWLEKEGQHWMKNGIPLILRWDIMKGLPESDDDYCPLNVVSLCISNYSCMCSNDFDVNMCQCKVGYDGNPYVSGGCQDN</sequence>
<dbReference type="Proteomes" id="UP000324897">
    <property type="component" value="Unassembled WGS sequence"/>
</dbReference>
<feature type="signal peptide" evidence="3">
    <location>
        <begin position="1"/>
        <end position="22"/>
    </location>
</feature>
<dbReference type="AlphaFoldDB" id="A0A5J9W7P4"/>
<dbReference type="GO" id="GO:0030247">
    <property type="term" value="F:polysaccharide binding"/>
    <property type="evidence" value="ECO:0007669"/>
    <property type="project" value="InterPro"/>
</dbReference>
<feature type="chain" id="PRO_5023832594" description="Wall-associated receptor kinase galacturonan-binding domain-containing protein" evidence="3">
    <location>
        <begin position="23"/>
        <end position="308"/>
    </location>
</feature>
<dbReference type="InterPro" id="IPR025287">
    <property type="entry name" value="WAK_GUB"/>
</dbReference>
<accession>A0A5J9W7P4</accession>
<evidence type="ECO:0000313" key="6">
    <source>
        <dbReference type="Proteomes" id="UP000324897"/>
    </source>
</evidence>
<name>A0A5J9W7P4_9POAL</name>
<evidence type="ECO:0000313" key="5">
    <source>
        <dbReference type="EMBL" id="TVU43464.1"/>
    </source>
</evidence>
<proteinExistence type="predicted"/>
<dbReference type="GO" id="GO:0016020">
    <property type="term" value="C:membrane"/>
    <property type="evidence" value="ECO:0007669"/>
    <property type="project" value="UniProtKB-SubCell"/>
</dbReference>
<evidence type="ECO:0000256" key="3">
    <source>
        <dbReference type="SAM" id="SignalP"/>
    </source>
</evidence>
<comment type="subcellular location">
    <subcellularLocation>
        <location evidence="1">Membrane</location>
        <topology evidence="1">Single-pass membrane protein</topology>
    </subcellularLocation>
</comment>
<gene>
    <name evidence="5" type="ORF">EJB05_09939</name>
</gene>
<evidence type="ECO:0000259" key="4">
    <source>
        <dbReference type="Pfam" id="PF13947"/>
    </source>
</evidence>
<dbReference type="Pfam" id="PF13947">
    <property type="entry name" value="GUB_WAK_bind"/>
    <property type="match status" value="1"/>
</dbReference>
<comment type="caution">
    <text evidence="5">The sequence shown here is derived from an EMBL/GenBank/DDBJ whole genome shotgun (WGS) entry which is preliminary data.</text>
</comment>
<feature type="non-terminal residue" evidence="5">
    <location>
        <position position="1"/>
    </location>
</feature>
<keyword evidence="6" id="KW-1185">Reference proteome</keyword>
<dbReference type="PANTHER" id="PTHR33491">
    <property type="entry name" value="OSJNBA0016N04.9 PROTEIN"/>
    <property type="match status" value="1"/>
</dbReference>
<evidence type="ECO:0000256" key="1">
    <source>
        <dbReference type="ARBA" id="ARBA00004167"/>
    </source>
</evidence>
<organism evidence="5 6">
    <name type="scientific">Eragrostis curvula</name>
    <name type="common">weeping love grass</name>
    <dbReference type="NCBI Taxonomy" id="38414"/>
    <lineage>
        <taxon>Eukaryota</taxon>
        <taxon>Viridiplantae</taxon>
        <taxon>Streptophyta</taxon>
        <taxon>Embryophyta</taxon>
        <taxon>Tracheophyta</taxon>
        <taxon>Spermatophyta</taxon>
        <taxon>Magnoliopsida</taxon>
        <taxon>Liliopsida</taxon>
        <taxon>Poales</taxon>
        <taxon>Poaceae</taxon>
        <taxon>PACMAD clade</taxon>
        <taxon>Chloridoideae</taxon>
        <taxon>Eragrostideae</taxon>
        <taxon>Eragrostidinae</taxon>
        <taxon>Eragrostis</taxon>
    </lineage>
</organism>